<dbReference type="EMBL" id="JAKWBI020000107">
    <property type="protein sequence ID" value="KAJ2902642.1"/>
    <property type="molecule type" value="Genomic_DNA"/>
</dbReference>
<feature type="transmembrane region" description="Helical" evidence="6">
    <location>
        <begin position="38"/>
        <end position="58"/>
    </location>
</feature>
<comment type="caution">
    <text evidence="7">The sequence shown here is derived from an EMBL/GenBank/DDBJ whole genome shotgun (WGS) entry which is preliminary data.</text>
</comment>
<dbReference type="InterPro" id="IPR003689">
    <property type="entry name" value="ZIP"/>
</dbReference>
<dbReference type="Pfam" id="PF02535">
    <property type="entry name" value="Zip"/>
    <property type="match status" value="1"/>
</dbReference>
<feature type="transmembrane region" description="Helical" evidence="6">
    <location>
        <begin position="356"/>
        <end position="375"/>
    </location>
</feature>
<feature type="transmembrane region" description="Helical" evidence="6">
    <location>
        <begin position="78"/>
        <end position="99"/>
    </location>
</feature>
<dbReference type="GO" id="GO:0005886">
    <property type="term" value="C:plasma membrane"/>
    <property type="evidence" value="ECO:0007669"/>
    <property type="project" value="TreeGrafter"/>
</dbReference>
<evidence type="ECO:0000256" key="5">
    <source>
        <dbReference type="SAM" id="MobiDB-lite"/>
    </source>
</evidence>
<evidence type="ECO:0000313" key="7">
    <source>
        <dbReference type="EMBL" id="KAJ2902642.1"/>
    </source>
</evidence>
<comment type="subcellular location">
    <subcellularLocation>
        <location evidence="1">Membrane</location>
        <topology evidence="1">Multi-pass membrane protein</topology>
    </subcellularLocation>
</comment>
<name>A0AAD5RTA8_9PEZI</name>
<dbReference type="AlphaFoldDB" id="A0AAD5RTA8"/>
<evidence type="ECO:0000256" key="6">
    <source>
        <dbReference type="SAM" id="Phobius"/>
    </source>
</evidence>
<dbReference type="PANTHER" id="PTHR11040">
    <property type="entry name" value="ZINC/IRON TRANSPORTER"/>
    <property type="match status" value="1"/>
</dbReference>
<feature type="transmembrane region" description="Helical" evidence="6">
    <location>
        <begin position="271"/>
        <end position="301"/>
    </location>
</feature>
<proteinExistence type="predicted"/>
<evidence type="ECO:0000256" key="1">
    <source>
        <dbReference type="ARBA" id="ARBA00004141"/>
    </source>
</evidence>
<accession>A0AAD5RTA8</accession>
<keyword evidence="2 6" id="KW-0812">Transmembrane</keyword>
<evidence type="ECO:0000313" key="8">
    <source>
        <dbReference type="Proteomes" id="UP001201980"/>
    </source>
</evidence>
<reference evidence="7" key="1">
    <citation type="submission" date="2022-07" db="EMBL/GenBank/DDBJ databases">
        <title>Draft genome sequence of Zalerion maritima ATCC 34329, a (micro)plastics degrading marine fungus.</title>
        <authorList>
            <person name="Paco A."/>
            <person name="Goncalves M.F.M."/>
            <person name="Rocha-Santos T.A.P."/>
            <person name="Alves A."/>
        </authorList>
    </citation>
    <scope>NUCLEOTIDE SEQUENCE</scope>
    <source>
        <strain evidence="7">ATCC 34329</strain>
    </source>
</reference>
<keyword evidence="4 6" id="KW-0472">Membrane</keyword>
<feature type="region of interest" description="Disordered" evidence="5">
    <location>
        <begin position="179"/>
        <end position="246"/>
    </location>
</feature>
<evidence type="ECO:0000256" key="3">
    <source>
        <dbReference type="ARBA" id="ARBA00022989"/>
    </source>
</evidence>
<feature type="transmembrane region" description="Helical" evidence="6">
    <location>
        <begin position="119"/>
        <end position="136"/>
    </location>
</feature>
<dbReference type="GO" id="GO:0071578">
    <property type="term" value="P:zinc ion import across plasma membrane"/>
    <property type="evidence" value="ECO:0007669"/>
    <property type="project" value="TreeGrafter"/>
</dbReference>
<gene>
    <name evidence="7" type="ORF">MKZ38_000309</name>
</gene>
<feature type="transmembrane region" description="Helical" evidence="6">
    <location>
        <begin position="395"/>
        <end position="415"/>
    </location>
</feature>
<dbReference type="GO" id="GO:0000007">
    <property type="term" value="F:low-affinity zinc ion transmembrane transporter activity"/>
    <property type="evidence" value="ECO:0007669"/>
    <property type="project" value="TreeGrafter"/>
</dbReference>
<keyword evidence="8" id="KW-1185">Reference proteome</keyword>
<sequence length="418" mass="45265">MAPFSLTYLISRDEGVVEAPVDCDVAESNFDSRQNLRIGSIFVVFAGSLLGALSPILIHRLYKQRHNNSDPHRGVLHWVLFFMKYFGSGVIIGTAWMHLMVPAEDALRDPCLAYRLGDYDWAMVISLMTIILMIGMEMGASQLDIFGANTATNVHGDHGHDDRTQVALDQLHNDRIEGSIWSLKDPNSSDGSSPSGNRNVPPPLPSDDVEASTVTPNPERCVSPTPTGAPPHVNYSPGGQGQLPHQNEHHASIHANLAAQMTSIAILEFGIIFHSVFIGLALALSGDFIILFIVLVFHQTFEGMGLGSRLASLTWPRRKWWLPYALAVGYALSTPSAITIGLGIKEKLDVSSPDTLLVNGIFDAVSGGILMYTGLVELLAHDLMFNPAMRREGGGVQFSALLCVCLGAAAMSILAKWG</sequence>
<protein>
    <submittedName>
        <fullName evidence="7">Uncharacterized protein</fullName>
    </submittedName>
</protein>
<keyword evidence="3 6" id="KW-1133">Transmembrane helix</keyword>
<dbReference type="PANTHER" id="PTHR11040:SF69">
    <property type="entry name" value="ZINC-REGULATED TRANSPORTER 2"/>
    <property type="match status" value="1"/>
</dbReference>
<organism evidence="7 8">
    <name type="scientific">Zalerion maritima</name>
    <dbReference type="NCBI Taxonomy" id="339359"/>
    <lineage>
        <taxon>Eukaryota</taxon>
        <taxon>Fungi</taxon>
        <taxon>Dikarya</taxon>
        <taxon>Ascomycota</taxon>
        <taxon>Pezizomycotina</taxon>
        <taxon>Sordariomycetes</taxon>
        <taxon>Lulworthiomycetidae</taxon>
        <taxon>Lulworthiales</taxon>
        <taxon>Lulworthiaceae</taxon>
        <taxon>Zalerion</taxon>
    </lineage>
</organism>
<evidence type="ECO:0000256" key="2">
    <source>
        <dbReference type="ARBA" id="ARBA00022692"/>
    </source>
</evidence>
<evidence type="ECO:0000256" key="4">
    <source>
        <dbReference type="ARBA" id="ARBA00023136"/>
    </source>
</evidence>
<feature type="compositionally biased region" description="Low complexity" evidence="5">
    <location>
        <begin position="185"/>
        <end position="197"/>
    </location>
</feature>
<dbReference type="Proteomes" id="UP001201980">
    <property type="component" value="Unassembled WGS sequence"/>
</dbReference>
<feature type="transmembrane region" description="Helical" evidence="6">
    <location>
        <begin position="321"/>
        <end position="344"/>
    </location>
</feature>